<accession>A0ABV1J378</accession>
<protein>
    <submittedName>
        <fullName evidence="1">Uncharacterized protein</fullName>
    </submittedName>
</protein>
<proteinExistence type="predicted"/>
<gene>
    <name evidence="1" type="ORF">AAA073_07185</name>
</gene>
<comment type="caution">
    <text evidence="1">The sequence shown here is derived from an EMBL/GenBank/DDBJ whole genome shotgun (WGS) entry which is preliminary data.</text>
</comment>
<dbReference type="RefSeq" id="WP_010242885.1">
    <property type="nucleotide sequence ID" value="NZ_JBBNPP010000013.1"/>
</dbReference>
<organism evidence="1 2">
    <name type="scientific">Peptoniphilus senegalensis</name>
    <dbReference type="NCBI Taxonomy" id="1465757"/>
    <lineage>
        <taxon>Bacteria</taxon>
        <taxon>Bacillati</taxon>
        <taxon>Bacillota</taxon>
        <taxon>Tissierellia</taxon>
        <taxon>Tissierellales</taxon>
        <taxon>Peptoniphilaceae</taxon>
        <taxon>Peptoniphilus</taxon>
    </lineage>
</organism>
<evidence type="ECO:0000313" key="2">
    <source>
        <dbReference type="Proteomes" id="UP001491691"/>
    </source>
</evidence>
<sequence>MEGERNFKIYILKFRINKIDRYLADLEGTLSLSKRDSVFFVSKEIAYQYAGKLEAFYESTGIIATVTDEEIDLNEWKTLNNHQVKSKL</sequence>
<name>A0ABV1J378_9FIRM</name>
<keyword evidence="2" id="KW-1185">Reference proteome</keyword>
<dbReference type="Proteomes" id="UP001491691">
    <property type="component" value="Unassembled WGS sequence"/>
</dbReference>
<dbReference type="EMBL" id="JBBNPP010000013">
    <property type="protein sequence ID" value="MEQ3347214.1"/>
    <property type="molecule type" value="Genomic_DNA"/>
</dbReference>
<reference evidence="1 2" key="1">
    <citation type="submission" date="2024-04" db="EMBL/GenBank/DDBJ databases">
        <title>Human intestinal bacterial collection.</title>
        <authorList>
            <person name="Pauvert C."/>
            <person name="Hitch T.C.A."/>
            <person name="Clavel T."/>
        </authorList>
    </citation>
    <scope>NUCLEOTIDE SEQUENCE [LARGE SCALE GENOMIC DNA]</scope>
    <source>
        <strain evidence="1 2">CLA-SR-H019</strain>
    </source>
</reference>
<evidence type="ECO:0000313" key="1">
    <source>
        <dbReference type="EMBL" id="MEQ3347214.1"/>
    </source>
</evidence>